<feature type="non-terminal residue" evidence="3">
    <location>
        <position position="1"/>
    </location>
</feature>
<proteinExistence type="predicted"/>
<protein>
    <submittedName>
        <fullName evidence="3">Conserved hypothetical Ustilaginaceae-specific protein</fullName>
    </submittedName>
</protein>
<gene>
    <name evidence="3" type="ORF">sr10053</name>
</gene>
<evidence type="ECO:0000313" key="3">
    <source>
        <dbReference type="EMBL" id="CBQ70073.1"/>
    </source>
</evidence>
<keyword evidence="2" id="KW-1133">Transmembrane helix</keyword>
<dbReference type="OrthoDB" id="2556955at2759"/>
<dbReference type="AlphaFoldDB" id="E6ZS66"/>
<sequence length="239" mass="25481">IIIEAIHVRIHSLIGTFIGVSFALLCIQPVFVLSGGRASADCGQSSAINISDSGRAGAARPGSTWPESSTPSLQTVERVPQLPGSLNVNLTPGPVLQSAIPILATRLRSLGNPEATAAVQKIGVHGLKGAQHLIATQMASNPSKKQFIPVLQAEGLKTYAMLLEQPTKANWPRAVGRMSGEAGIHKAALFSVFRTEQRQDGARSIVLHSLARIQRVDNFDQTGSEAQGLMHDVPEMLRF</sequence>
<evidence type="ECO:0000313" key="4">
    <source>
        <dbReference type="Proteomes" id="UP000008867"/>
    </source>
</evidence>
<keyword evidence="2" id="KW-0812">Transmembrane</keyword>
<dbReference type="HOGENOM" id="CLU_1190338_0_0_1"/>
<evidence type="ECO:0000256" key="2">
    <source>
        <dbReference type="SAM" id="Phobius"/>
    </source>
</evidence>
<reference evidence="3 4" key="1">
    <citation type="journal article" date="2010" name="Science">
        <title>Pathogenicity determinants in smut fungi revealed by genome comparison.</title>
        <authorList>
            <person name="Schirawski J."/>
            <person name="Mannhaupt G."/>
            <person name="Muench K."/>
            <person name="Brefort T."/>
            <person name="Schipper K."/>
            <person name="Doehlemann G."/>
            <person name="Di Stasio M."/>
            <person name="Roessel N."/>
            <person name="Mendoza-Mendoza A."/>
            <person name="Pester D."/>
            <person name="Mueller O."/>
            <person name="Winterberg B."/>
            <person name="Meyer E."/>
            <person name="Ghareeb H."/>
            <person name="Wollenberg T."/>
            <person name="Muensterkoetter M."/>
            <person name="Wong P."/>
            <person name="Walter M."/>
            <person name="Stukenbrock E."/>
            <person name="Gueldener U."/>
            <person name="Kahmann R."/>
        </authorList>
    </citation>
    <scope>NUCLEOTIDE SEQUENCE [LARGE SCALE GENOMIC DNA]</scope>
    <source>
        <strain evidence="4">SRZ2</strain>
    </source>
</reference>
<feature type="transmembrane region" description="Helical" evidence="2">
    <location>
        <begin position="12"/>
        <end position="32"/>
    </location>
</feature>
<dbReference type="VEuPathDB" id="FungiDB:sr10053"/>
<accession>E6ZS66</accession>
<organism evidence="3 4">
    <name type="scientific">Sporisorium reilianum (strain SRZ2)</name>
    <name type="common">Maize head smut fungus</name>
    <dbReference type="NCBI Taxonomy" id="999809"/>
    <lineage>
        <taxon>Eukaryota</taxon>
        <taxon>Fungi</taxon>
        <taxon>Dikarya</taxon>
        <taxon>Basidiomycota</taxon>
        <taxon>Ustilaginomycotina</taxon>
        <taxon>Ustilaginomycetes</taxon>
        <taxon>Ustilaginales</taxon>
        <taxon>Ustilaginaceae</taxon>
        <taxon>Sporisorium</taxon>
    </lineage>
</organism>
<dbReference type="eggNOG" id="ENOG502R2X8">
    <property type="taxonomic scope" value="Eukaryota"/>
</dbReference>
<keyword evidence="2" id="KW-0472">Membrane</keyword>
<feature type="region of interest" description="Disordered" evidence="1">
    <location>
        <begin position="52"/>
        <end position="73"/>
    </location>
</feature>
<dbReference type="EMBL" id="FQ311440">
    <property type="protein sequence ID" value="CBQ70073.1"/>
    <property type="molecule type" value="Genomic_DNA"/>
</dbReference>
<dbReference type="Proteomes" id="UP000008867">
    <property type="component" value="Chromosome 19"/>
</dbReference>
<name>E6ZS66_SPORE</name>
<keyword evidence="4" id="KW-1185">Reference proteome</keyword>
<evidence type="ECO:0000256" key="1">
    <source>
        <dbReference type="SAM" id="MobiDB-lite"/>
    </source>
</evidence>